<proteinExistence type="predicted"/>
<accession>A0AAV4M597</accession>
<dbReference type="EMBL" id="BPLR01019368">
    <property type="protein sequence ID" value="GIX67032.1"/>
    <property type="molecule type" value="Genomic_DNA"/>
</dbReference>
<sequence length="71" mass="8189">MACLQPEIGVFLILCRARDQTNSSYSSSVSEHSKRTFNWDNAVRCEHSKFEVNKSKALKSEHKKRKERSSS</sequence>
<name>A0AAV4M597_CAEEX</name>
<evidence type="ECO:0000313" key="2">
    <source>
        <dbReference type="Proteomes" id="UP001054945"/>
    </source>
</evidence>
<evidence type="ECO:0000313" key="1">
    <source>
        <dbReference type="EMBL" id="GIX67032.1"/>
    </source>
</evidence>
<gene>
    <name evidence="1" type="ORF">CEXT_190371</name>
</gene>
<dbReference type="AlphaFoldDB" id="A0AAV4M597"/>
<keyword evidence="2" id="KW-1185">Reference proteome</keyword>
<protein>
    <submittedName>
        <fullName evidence="1">Uncharacterized protein</fullName>
    </submittedName>
</protein>
<dbReference type="Proteomes" id="UP001054945">
    <property type="component" value="Unassembled WGS sequence"/>
</dbReference>
<organism evidence="1 2">
    <name type="scientific">Caerostris extrusa</name>
    <name type="common">Bark spider</name>
    <name type="synonym">Caerostris bankana</name>
    <dbReference type="NCBI Taxonomy" id="172846"/>
    <lineage>
        <taxon>Eukaryota</taxon>
        <taxon>Metazoa</taxon>
        <taxon>Ecdysozoa</taxon>
        <taxon>Arthropoda</taxon>
        <taxon>Chelicerata</taxon>
        <taxon>Arachnida</taxon>
        <taxon>Araneae</taxon>
        <taxon>Araneomorphae</taxon>
        <taxon>Entelegynae</taxon>
        <taxon>Araneoidea</taxon>
        <taxon>Araneidae</taxon>
        <taxon>Caerostris</taxon>
    </lineage>
</organism>
<reference evidence="1 2" key="1">
    <citation type="submission" date="2021-06" db="EMBL/GenBank/DDBJ databases">
        <title>Caerostris extrusa draft genome.</title>
        <authorList>
            <person name="Kono N."/>
            <person name="Arakawa K."/>
        </authorList>
    </citation>
    <scope>NUCLEOTIDE SEQUENCE [LARGE SCALE GENOMIC DNA]</scope>
</reference>
<comment type="caution">
    <text evidence="1">The sequence shown here is derived from an EMBL/GenBank/DDBJ whole genome shotgun (WGS) entry which is preliminary data.</text>
</comment>